<dbReference type="SUPFAM" id="SSF52091">
    <property type="entry name" value="SpoIIaa-like"/>
    <property type="match status" value="1"/>
</dbReference>
<evidence type="ECO:0000313" key="4">
    <source>
        <dbReference type="EMBL" id="GIF75954.1"/>
    </source>
</evidence>
<gene>
    <name evidence="4" type="ORF">Asi02nite_54720</name>
</gene>
<comment type="similarity">
    <text evidence="1 2">Belongs to the anti-sigma-factor antagonist family.</text>
</comment>
<protein>
    <recommendedName>
        <fullName evidence="2">Anti-sigma factor antagonist</fullName>
    </recommendedName>
</protein>
<sequence>MPGIFDRDGDLDGGLSVTVSGAPGGGSITAAGEVDMNTAGKLFEAIRDALRRGPDVAVDLSAVTFLDSQGIHVLVRGRQEAAERGGTLTVTDCARPVRRVLEIAGVLALLTGDDPA</sequence>
<accession>A0ABQ4CXE3</accession>
<dbReference type="InterPro" id="IPR003658">
    <property type="entry name" value="Anti-sigma_ant"/>
</dbReference>
<name>A0ABQ4CXE3_9ACTN</name>
<dbReference type="PANTHER" id="PTHR33495:SF2">
    <property type="entry name" value="ANTI-SIGMA FACTOR ANTAGONIST TM_1081-RELATED"/>
    <property type="match status" value="1"/>
</dbReference>
<keyword evidence="5" id="KW-1185">Reference proteome</keyword>
<dbReference type="PROSITE" id="PS50801">
    <property type="entry name" value="STAS"/>
    <property type="match status" value="1"/>
</dbReference>
<dbReference type="InterPro" id="IPR036513">
    <property type="entry name" value="STAS_dom_sf"/>
</dbReference>
<feature type="domain" description="STAS" evidence="3">
    <location>
        <begin position="15"/>
        <end position="116"/>
    </location>
</feature>
<evidence type="ECO:0000259" key="3">
    <source>
        <dbReference type="PROSITE" id="PS50801"/>
    </source>
</evidence>
<dbReference type="NCBIfam" id="TIGR00377">
    <property type="entry name" value="ant_ant_sig"/>
    <property type="match status" value="1"/>
</dbReference>
<evidence type="ECO:0000313" key="5">
    <source>
        <dbReference type="Proteomes" id="UP000604117"/>
    </source>
</evidence>
<evidence type="ECO:0000256" key="2">
    <source>
        <dbReference type="RuleBase" id="RU003749"/>
    </source>
</evidence>
<proteinExistence type="inferred from homology"/>
<dbReference type="InterPro" id="IPR002645">
    <property type="entry name" value="STAS_dom"/>
</dbReference>
<dbReference type="CDD" id="cd07043">
    <property type="entry name" value="STAS_anti-anti-sigma_factors"/>
    <property type="match status" value="1"/>
</dbReference>
<dbReference type="Gene3D" id="3.30.750.24">
    <property type="entry name" value="STAS domain"/>
    <property type="match status" value="1"/>
</dbReference>
<dbReference type="Pfam" id="PF13466">
    <property type="entry name" value="STAS_2"/>
    <property type="match status" value="1"/>
</dbReference>
<evidence type="ECO:0000256" key="1">
    <source>
        <dbReference type="ARBA" id="ARBA00009013"/>
    </source>
</evidence>
<reference evidence="4 5" key="1">
    <citation type="submission" date="2021-01" db="EMBL/GenBank/DDBJ databases">
        <title>Whole genome shotgun sequence of Asanoa siamensis NBRC 107932.</title>
        <authorList>
            <person name="Komaki H."/>
            <person name="Tamura T."/>
        </authorList>
    </citation>
    <scope>NUCLEOTIDE SEQUENCE [LARGE SCALE GENOMIC DNA]</scope>
    <source>
        <strain evidence="4 5">NBRC 107932</strain>
    </source>
</reference>
<dbReference type="Proteomes" id="UP000604117">
    <property type="component" value="Unassembled WGS sequence"/>
</dbReference>
<dbReference type="InterPro" id="IPR058548">
    <property type="entry name" value="MlaB-like_STAS"/>
</dbReference>
<organism evidence="4 5">
    <name type="scientific">Asanoa siamensis</name>
    <dbReference type="NCBI Taxonomy" id="926357"/>
    <lineage>
        <taxon>Bacteria</taxon>
        <taxon>Bacillati</taxon>
        <taxon>Actinomycetota</taxon>
        <taxon>Actinomycetes</taxon>
        <taxon>Micromonosporales</taxon>
        <taxon>Micromonosporaceae</taxon>
        <taxon>Asanoa</taxon>
    </lineage>
</organism>
<comment type="caution">
    <text evidence="4">The sequence shown here is derived from an EMBL/GenBank/DDBJ whole genome shotgun (WGS) entry which is preliminary data.</text>
</comment>
<dbReference type="PANTHER" id="PTHR33495">
    <property type="entry name" value="ANTI-SIGMA FACTOR ANTAGONIST TM_1081-RELATED-RELATED"/>
    <property type="match status" value="1"/>
</dbReference>
<dbReference type="EMBL" id="BONE01000051">
    <property type="protein sequence ID" value="GIF75954.1"/>
    <property type="molecule type" value="Genomic_DNA"/>
</dbReference>